<feature type="region of interest" description="Disordered" evidence="1">
    <location>
        <begin position="440"/>
        <end position="552"/>
    </location>
</feature>
<feature type="compositionally biased region" description="Low complexity" evidence="1">
    <location>
        <begin position="57"/>
        <end position="92"/>
    </location>
</feature>
<feature type="compositionally biased region" description="Low complexity" evidence="1">
    <location>
        <begin position="539"/>
        <end position="548"/>
    </location>
</feature>
<feature type="compositionally biased region" description="Basic and acidic residues" evidence="1">
    <location>
        <begin position="317"/>
        <end position="341"/>
    </location>
</feature>
<feature type="compositionally biased region" description="Low complexity" evidence="1">
    <location>
        <begin position="1"/>
        <end position="37"/>
    </location>
</feature>
<reference evidence="2" key="1">
    <citation type="journal article" date="2014" name="Genome Announc.">
        <title>Draft genome sequence of Rhodosporidium toruloides CECT1137, an oleaginous yeast of biotechnological interest.</title>
        <authorList>
            <person name="Morin N."/>
            <person name="Calcas X."/>
            <person name="Devillers H."/>
            <person name="Durrens P."/>
            <person name="Sherman D.J."/>
            <person name="Nicaud J.-M."/>
            <person name="Neuveglise C."/>
        </authorList>
    </citation>
    <scope>NUCLEOTIDE SEQUENCE</scope>
    <source>
        <strain evidence="2">CECT1137</strain>
    </source>
</reference>
<dbReference type="AlphaFoldDB" id="A0A061B958"/>
<name>A0A061B958_RHOTO</name>
<feature type="compositionally biased region" description="Acidic residues" evidence="1">
    <location>
        <begin position="504"/>
        <end position="515"/>
    </location>
</feature>
<proteinExistence type="predicted"/>
<dbReference type="EMBL" id="LK052947">
    <property type="protein sequence ID" value="CDR46458.1"/>
    <property type="molecule type" value="Genomic_DNA"/>
</dbReference>
<feature type="region of interest" description="Disordered" evidence="1">
    <location>
        <begin position="244"/>
        <end position="427"/>
    </location>
</feature>
<sequence>MDALRSPPSSASSFTFPSSPAHASTSSPSSSSKLAAAFDYPVRQDSLAHAHRSHNPSTSTSTASSSSSSRGRGHAYASTSSSSAGTRSAYTSCTSDAFDEGPDCEDEDEGREYSDAGSVLDELYDELAAFHPLAGKDNEASPPRGYGRTDSTALLRERTRYRSSASYSPTQALNLQRNVLPGGAFGTLSFEQRDSQLSLLASIAASPSTPLDRCFCGNEAEEDSIYCGRACAQADALNALCGGGSAAGSSGVEDGAGAASSSSSSSDGASLRSGTSGGMAESGSESHYRRVEREAERRAKERERQARREKKAGRKLGRSEAAARLEGRAQAEEEEERERVVRPPPRTTSRPPCTRTSSRTGTGTPSLSSSVSSLASSAQPSPISPCFPSTAAAPESPFIVEPTTSSSGAFEPPLRPCTPNPPSSAHLANDIYSSYLTATPLASDKLRTPRGTTGTPSSTLVTPRATFPRTPGAEDDGEAEDESPTQRGGGGGAEGVGLRMLELCADEEDEDEVEERDQVSPDPDEGGWGAQEMRDRMWARSGSARSSAYGHTKGKLSFEDVVGILGA</sequence>
<gene>
    <name evidence="2" type="ORF">RHTO0S_12e04676g</name>
</gene>
<feature type="compositionally biased region" description="Acidic residues" evidence="1">
    <location>
        <begin position="97"/>
        <end position="110"/>
    </location>
</feature>
<feature type="compositionally biased region" description="Low complexity" evidence="1">
    <location>
        <begin position="347"/>
        <end position="381"/>
    </location>
</feature>
<evidence type="ECO:0000313" key="2">
    <source>
        <dbReference type="EMBL" id="CDR46458.1"/>
    </source>
</evidence>
<feature type="compositionally biased region" description="Low complexity" evidence="1">
    <location>
        <begin position="449"/>
        <end position="460"/>
    </location>
</feature>
<feature type="compositionally biased region" description="Acidic residues" evidence="1">
    <location>
        <begin position="473"/>
        <end position="483"/>
    </location>
</feature>
<feature type="compositionally biased region" description="Pro residues" evidence="1">
    <location>
        <begin position="413"/>
        <end position="422"/>
    </location>
</feature>
<organism evidence="2">
    <name type="scientific">Rhodotorula toruloides</name>
    <name type="common">Yeast</name>
    <name type="synonym">Rhodosporidium toruloides</name>
    <dbReference type="NCBI Taxonomy" id="5286"/>
    <lineage>
        <taxon>Eukaryota</taxon>
        <taxon>Fungi</taxon>
        <taxon>Dikarya</taxon>
        <taxon>Basidiomycota</taxon>
        <taxon>Pucciniomycotina</taxon>
        <taxon>Microbotryomycetes</taxon>
        <taxon>Sporidiobolales</taxon>
        <taxon>Sporidiobolaceae</taxon>
        <taxon>Rhodotorula</taxon>
    </lineage>
</organism>
<feature type="compositionally biased region" description="Low complexity" evidence="1">
    <location>
        <begin position="247"/>
        <end position="274"/>
    </location>
</feature>
<protein>
    <submittedName>
        <fullName evidence="2">RHTO0S12e04676g1_1</fullName>
    </submittedName>
</protein>
<dbReference type="OrthoDB" id="2529235at2759"/>
<feature type="region of interest" description="Disordered" evidence="1">
    <location>
        <begin position="1"/>
        <end position="118"/>
    </location>
</feature>
<feature type="compositionally biased region" description="Basic and acidic residues" evidence="1">
    <location>
        <begin position="284"/>
        <end position="306"/>
    </location>
</feature>
<accession>A0A061B958</accession>
<evidence type="ECO:0000256" key="1">
    <source>
        <dbReference type="SAM" id="MobiDB-lite"/>
    </source>
</evidence>
<feature type="region of interest" description="Disordered" evidence="1">
    <location>
        <begin position="131"/>
        <end position="151"/>
    </location>
</feature>
<feature type="compositionally biased region" description="Basic residues" evidence="1">
    <location>
        <begin position="307"/>
        <end position="316"/>
    </location>
</feature>